<evidence type="ECO:0000313" key="2">
    <source>
        <dbReference type="EMBL" id="MFC5459737.1"/>
    </source>
</evidence>
<keyword evidence="1" id="KW-0812">Transmembrane</keyword>
<dbReference type="EMBL" id="JBHSMU010000008">
    <property type="protein sequence ID" value="MFC5459737.1"/>
    <property type="molecule type" value="Genomic_DNA"/>
</dbReference>
<sequence length="131" mass="14761">MTYTGFLVIGVLADYLGTGRVVVGLLLGALFARFPWIRKGKLRVVGLLPKPVRRPLIVGILGLCLLHFLSRGDYVPVAFTGFATAFLLTFPWLRRAIFDRMLSSVFKFTGQQPRKSTDDRVIDGEFREKKD</sequence>
<name>A0ABW0L4F9_9BURK</name>
<comment type="caution">
    <text evidence="2">The sequence shown here is derived from an EMBL/GenBank/DDBJ whole genome shotgun (WGS) entry which is preliminary data.</text>
</comment>
<dbReference type="Proteomes" id="UP001596050">
    <property type="component" value="Unassembled WGS sequence"/>
</dbReference>
<keyword evidence="3" id="KW-1185">Reference proteome</keyword>
<gene>
    <name evidence="2" type="ORF">ACFPN5_07925</name>
</gene>
<organism evidence="2 3">
    <name type="scientific">Massilia niabensis</name>
    <dbReference type="NCBI Taxonomy" id="544910"/>
    <lineage>
        <taxon>Bacteria</taxon>
        <taxon>Pseudomonadati</taxon>
        <taxon>Pseudomonadota</taxon>
        <taxon>Betaproteobacteria</taxon>
        <taxon>Burkholderiales</taxon>
        <taxon>Oxalobacteraceae</taxon>
        <taxon>Telluria group</taxon>
        <taxon>Massilia</taxon>
    </lineage>
</organism>
<keyword evidence="1" id="KW-1133">Transmembrane helix</keyword>
<reference evidence="3" key="1">
    <citation type="journal article" date="2019" name="Int. J. Syst. Evol. Microbiol.">
        <title>The Global Catalogue of Microorganisms (GCM) 10K type strain sequencing project: providing services to taxonomists for standard genome sequencing and annotation.</title>
        <authorList>
            <consortium name="The Broad Institute Genomics Platform"/>
            <consortium name="The Broad Institute Genome Sequencing Center for Infectious Disease"/>
            <person name="Wu L."/>
            <person name="Ma J."/>
        </authorList>
    </citation>
    <scope>NUCLEOTIDE SEQUENCE [LARGE SCALE GENOMIC DNA]</scope>
    <source>
        <strain evidence="3">KACC 12649</strain>
    </source>
</reference>
<feature type="transmembrane region" description="Helical" evidence="1">
    <location>
        <begin position="75"/>
        <end position="93"/>
    </location>
</feature>
<feature type="transmembrane region" description="Helical" evidence="1">
    <location>
        <begin position="52"/>
        <end position="69"/>
    </location>
</feature>
<accession>A0ABW0L4F9</accession>
<dbReference type="RefSeq" id="WP_379781873.1">
    <property type="nucleotide sequence ID" value="NZ_JBHSMU010000008.1"/>
</dbReference>
<keyword evidence="1" id="KW-0472">Membrane</keyword>
<feature type="transmembrane region" description="Helical" evidence="1">
    <location>
        <begin position="6"/>
        <end position="31"/>
    </location>
</feature>
<evidence type="ECO:0000313" key="3">
    <source>
        <dbReference type="Proteomes" id="UP001596050"/>
    </source>
</evidence>
<protein>
    <submittedName>
        <fullName evidence="2">Uncharacterized protein</fullName>
    </submittedName>
</protein>
<proteinExistence type="predicted"/>
<evidence type="ECO:0000256" key="1">
    <source>
        <dbReference type="SAM" id="Phobius"/>
    </source>
</evidence>